<dbReference type="EMBL" id="BMIP01000001">
    <property type="protein sequence ID" value="GGD61290.1"/>
    <property type="molecule type" value="Genomic_DNA"/>
</dbReference>
<sequence>MIAWVFAGVCLIFYLGGAWFFGSRARGRKVAELLGRRANPTRDEFVAMMTVNARPDVAAFLWDALQLYYRPELTPHPDDDLVGDLLIDPDEPEDWVMDYCHRFAISAQELPKWGEEHRVTPRNLGRYLATLPR</sequence>
<protein>
    <submittedName>
        <fullName evidence="1">Uncharacterized protein</fullName>
    </submittedName>
</protein>
<keyword evidence="2" id="KW-1185">Reference proteome</keyword>
<evidence type="ECO:0000313" key="1">
    <source>
        <dbReference type="EMBL" id="GGD61290.1"/>
    </source>
</evidence>
<gene>
    <name evidence="1" type="ORF">GCM10010990_08500</name>
</gene>
<comment type="caution">
    <text evidence="1">The sequence shown here is derived from an EMBL/GenBank/DDBJ whole genome shotgun (WGS) entry which is preliminary data.</text>
</comment>
<proteinExistence type="predicted"/>
<reference evidence="1" key="1">
    <citation type="journal article" date="2014" name="Int. J. Syst. Evol. Microbiol.">
        <title>Complete genome sequence of Corynebacterium casei LMG S-19264T (=DSM 44701T), isolated from a smear-ripened cheese.</title>
        <authorList>
            <consortium name="US DOE Joint Genome Institute (JGI-PGF)"/>
            <person name="Walter F."/>
            <person name="Albersmeier A."/>
            <person name="Kalinowski J."/>
            <person name="Ruckert C."/>
        </authorList>
    </citation>
    <scope>NUCLEOTIDE SEQUENCE</scope>
    <source>
        <strain evidence="1">CGMCC 1.15360</strain>
    </source>
</reference>
<dbReference type="AlphaFoldDB" id="A0A917DS27"/>
<dbReference type="OrthoDB" id="7432990at2"/>
<evidence type="ECO:0000313" key="2">
    <source>
        <dbReference type="Proteomes" id="UP000612349"/>
    </source>
</evidence>
<organism evidence="1 2">
    <name type="scientific">Croceicoccus mobilis</name>
    <dbReference type="NCBI Taxonomy" id="1703339"/>
    <lineage>
        <taxon>Bacteria</taxon>
        <taxon>Pseudomonadati</taxon>
        <taxon>Pseudomonadota</taxon>
        <taxon>Alphaproteobacteria</taxon>
        <taxon>Sphingomonadales</taxon>
        <taxon>Erythrobacteraceae</taxon>
        <taxon>Croceicoccus</taxon>
    </lineage>
</organism>
<accession>A0A917DS27</accession>
<dbReference type="RefSeq" id="WP_066773702.1">
    <property type="nucleotide sequence ID" value="NZ_BMIP01000001.1"/>
</dbReference>
<reference evidence="1" key="2">
    <citation type="submission" date="2020-09" db="EMBL/GenBank/DDBJ databases">
        <authorList>
            <person name="Sun Q."/>
            <person name="Zhou Y."/>
        </authorList>
    </citation>
    <scope>NUCLEOTIDE SEQUENCE</scope>
    <source>
        <strain evidence="1">CGMCC 1.15360</strain>
    </source>
</reference>
<dbReference type="Proteomes" id="UP000612349">
    <property type="component" value="Unassembled WGS sequence"/>
</dbReference>
<name>A0A917DS27_9SPHN</name>